<gene>
    <name evidence="1" type="ORF">RHMOL_Rhmol03G0021300</name>
</gene>
<keyword evidence="2" id="KW-1185">Reference proteome</keyword>
<sequence>MASTSIEAPPLSSPSETSTTDGSTKTKSKWSIRSLVANVKTNFCVSKPKHPENKNNHHNAASSSATTNKNDDHSGAALSLSSKMIRNDLLLVDSAFAEANKYMDHMNVKINQAREKFQELQTLGSSQSDFDELRKAVAKLKYQIPSHVKIRSADSNSHRKRWPNINEAEDSMTYFLLKEPKLARTGDMEGLLKAYRDLPWEVQRVCYTSSISHQR</sequence>
<evidence type="ECO:0000313" key="2">
    <source>
        <dbReference type="Proteomes" id="UP001062846"/>
    </source>
</evidence>
<organism evidence="1 2">
    <name type="scientific">Rhododendron molle</name>
    <name type="common">Chinese azalea</name>
    <name type="synonym">Azalea mollis</name>
    <dbReference type="NCBI Taxonomy" id="49168"/>
    <lineage>
        <taxon>Eukaryota</taxon>
        <taxon>Viridiplantae</taxon>
        <taxon>Streptophyta</taxon>
        <taxon>Embryophyta</taxon>
        <taxon>Tracheophyta</taxon>
        <taxon>Spermatophyta</taxon>
        <taxon>Magnoliopsida</taxon>
        <taxon>eudicotyledons</taxon>
        <taxon>Gunneridae</taxon>
        <taxon>Pentapetalae</taxon>
        <taxon>asterids</taxon>
        <taxon>Ericales</taxon>
        <taxon>Ericaceae</taxon>
        <taxon>Ericoideae</taxon>
        <taxon>Rhodoreae</taxon>
        <taxon>Rhododendron</taxon>
    </lineage>
</organism>
<evidence type="ECO:0000313" key="1">
    <source>
        <dbReference type="EMBL" id="KAI8562262.1"/>
    </source>
</evidence>
<dbReference type="Proteomes" id="UP001062846">
    <property type="component" value="Chromosome 3"/>
</dbReference>
<name>A0ACC0PB69_RHOML</name>
<dbReference type="EMBL" id="CM046390">
    <property type="protein sequence ID" value="KAI8562262.1"/>
    <property type="molecule type" value="Genomic_DNA"/>
</dbReference>
<proteinExistence type="predicted"/>
<accession>A0ACC0PB69</accession>
<comment type="caution">
    <text evidence="1">The sequence shown here is derived from an EMBL/GenBank/DDBJ whole genome shotgun (WGS) entry which is preliminary data.</text>
</comment>
<reference evidence="1" key="1">
    <citation type="submission" date="2022-02" db="EMBL/GenBank/DDBJ databases">
        <title>Plant Genome Project.</title>
        <authorList>
            <person name="Zhang R.-G."/>
        </authorList>
    </citation>
    <scope>NUCLEOTIDE SEQUENCE</scope>
    <source>
        <strain evidence="1">AT1</strain>
    </source>
</reference>
<protein>
    <submittedName>
        <fullName evidence="1">Uncharacterized protein</fullName>
    </submittedName>
</protein>